<comment type="subcellular location">
    <subcellularLocation>
        <location evidence="5">Cell membrane</location>
        <topology evidence="5">Multi-pass membrane protein</topology>
    </subcellularLocation>
    <subcellularLocation>
        <location evidence="1">Membrane</location>
        <topology evidence="1">Multi-pass membrane protein</topology>
    </subcellularLocation>
</comment>
<dbReference type="PROSITE" id="PS51012">
    <property type="entry name" value="ABC_TM2"/>
    <property type="match status" value="1"/>
</dbReference>
<dbReference type="InterPro" id="IPR013525">
    <property type="entry name" value="ABC2_TM"/>
</dbReference>
<keyword evidence="4 5" id="KW-0472">Membrane</keyword>
<name>A0ABR8CSV1_9NOST</name>
<proteinExistence type="inferred from homology"/>
<evidence type="ECO:0000256" key="2">
    <source>
        <dbReference type="ARBA" id="ARBA00022692"/>
    </source>
</evidence>
<dbReference type="InterPro" id="IPR047817">
    <property type="entry name" value="ABC2_TM_bact-type"/>
</dbReference>
<feature type="transmembrane region" description="Helical" evidence="5">
    <location>
        <begin position="132"/>
        <end position="154"/>
    </location>
</feature>
<keyword evidence="3 5" id="KW-1133">Transmembrane helix</keyword>
<organism evidence="7 8">
    <name type="scientific">Anabaena subtropica FACHB-260</name>
    <dbReference type="NCBI Taxonomy" id="2692884"/>
    <lineage>
        <taxon>Bacteria</taxon>
        <taxon>Bacillati</taxon>
        <taxon>Cyanobacteriota</taxon>
        <taxon>Cyanophyceae</taxon>
        <taxon>Nostocales</taxon>
        <taxon>Nostocaceae</taxon>
        <taxon>Anabaena</taxon>
    </lineage>
</organism>
<protein>
    <recommendedName>
        <fullName evidence="5">Transport permease protein</fullName>
    </recommendedName>
</protein>
<keyword evidence="8" id="KW-1185">Reference proteome</keyword>
<dbReference type="InterPro" id="IPR051784">
    <property type="entry name" value="Nod_factor_ABC_transporter"/>
</dbReference>
<gene>
    <name evidence="7" type="ORF">H6G18_19305</name>
</gene>
<evidence type="ECO:0000256" key="4">
    <source>
        <dbReference type="ARBA" id="ARBA00023136"/>
    </source>
</evidence>
<keyword evidence="2 5" id="KW-0812">Transmembrane</keyword>
<dbReference type="PANTHER" id="PTHR43229:SF2">
    <property type="entry name" value="NODULATION PROTEIN J"/>
    <property type="match status" value="1"/>
</dbReference>
<dbReference type="EMBL" id="JACJRF010000040">
    <property type="protein sequence ID" value="MBD2346276.1"/>
    <property type="molecule type" value="Genomic_DNA"/>
</dbReference>
<dbReference type="RefSeq" id="WP_190408699.1">
    <property type="nucleotide sequence ID" value="NZ_JACJRF010000040.1"/>
</dbReference>
<evidence type="ECO:0000256" key="5">
    <source>
        <dbReference type="RuleBase" id="RU361157"/>
    </source>
</evidence>
<comment type="similarity">
    <text evidence="5">Belongs to the ABC-2 integral membrane protein family.</text>
</comment>
<feature type="transmembrane region" description="Helical" evidence="5">
    <location>
        <begin position="166"/>
        <end position="193"/>
    </location>
</feature>
<keyword evidence="5" id="KW-1003">Cell membrane</keyword>
<dbReference type="Proteomes" id="UP000607281">
    <property type="component" value="Unassembled WGS sequence"/>
</dbReference>
<feature type="domain" description="ABC transmembrane type-2" evidence="6">
    <location>
        <begin position="51"/>
        <end position="282"/>
    </location>
</feature>
<dbReference type="PRINTS" id="PR00164">
    <property type="entry name" value="ABC2TRNSPORT"/>
</dbReference>
<evidence type="ECO:0000313" key="8">
    <source>
        <dbReference type="Proteomes" id="UP000607281"/>
    </source>
</evidence>
<evidence type="ECO:0000313" key="7">
    <source>
        <dbReference type="EMBL" id="MBD2346276.1"/>
    </source>
</evidence>
<dbReference type="PANTHER" id="PTHR43229">
    <property type="entry name" value="NODULATION PROTEIN J"/>
    <property type="match status" value="1"/>
</dbReference>
<accession>A0ABR8CSV1</accession>
<evidence type="ECO:0000256" key="3">
    <source>
        <dbReference type="ARBA" id="ARBA00022989"/>
    </source>
</evidence>
<dbReference type="PIRSF" id="PIRSF006648">
    <property type="entry name" value="DrrB"/>
    <property type="match status" value="1"/>
</dbReference>
<comment type="caution">
    <text evidence="5">Lacks conserved residue(s) required for the propagation of feature annotation.</text>
</comment>
<keyword evidence="5" id="KW-0813">Transport</keyword>
<feature type="transmembrane region" description="Helical" evidence="5">
    <location>
        <begin position="205"/>
        <end position="223"/>
    </location>
</feature>
<dbReference type="Pfam" id="PF01061">
    <property type="entry name" value="ABC2_membrane"/>
    <property type="match status" value="1"/>
</dbReference>
<evidence type="ECO:0000256" key="1">
    <source>
        <dbReference type="ARBA" id="ARBA00004141"/>
    </source>
</evidence>
<sequence>MIQPEPDVQPNGWVKSKPTYRANVISTIAQVFTKTLVIAEMEVRKLRHDPTDLIVRAVQPSLWLLIFGQVFTRIRAIPTGDLPYLDFMSAGILAQSVLFVAIFTGGMTLIWERDLGVVHKFLASPTPRVAMVLGKSLACGVRCLSQVFVIYGLALLLGVKLNLHPLAFLQVLLVVMLGAGCFCTFSLIIGCLVKTRERMTGIGQLLTMPLFFASNAIYPISMMPDWLKFLSRVNPLTYEVDALRGTMLANGTSIYGFGLNCAVLLLTLVVLTSICGKLYPRVAM</sequence>
<feature type="transmembrane region" description="Helical" evidence="5">
    <location>
        <begin position="254"/>
        <end position="279"/>
    </location>
</feature>
<feature type="transmembrane region" description="Helical" evidence="5">
    <location>
        <begin position="92"/>
        <end position="111"/>
    </location>
</feature>
<dbReference type="InterPro" id="IPR000412">
    <property type="entry name" value="ABC_2_transport"/>
</dbReference>
<comment type="caution">
    <text evidence="7">The sequence shown here is derived from an EMBL/GenBank/DDBJ whole genome shotgun (WGS) entry which is preliminary data.</text>
</comment>
<reference evidence="7 8" key="1">
    <citation type="journal article" date="2020" name="ISME J.">
        <title>Comparative genomics reveals insights into cyanobacterial evolution and habitat adaptation.</title>
        <authorList>
            <person name="Chen M.Y."/>
            <person name="Teng W.K."/>
            <person name="Zhao L."/>
            <person name="Hu C.X."/>
            <person name="Zhou Y.K."/>
            <person name="Han B.P."/>
            <person name="Song L.R."/>
            <person name="Shu W.S."/>
        </authorList>
    </citation>
    <scope>NUCLEOTIDE SEQUENCE [LARGE SCALE GENOMIC DNA]</scope>
    <source>
        <strain evidence="7 8">FACHB-260</strain>
    </source>
</reference>
<evidence type="ECO:0000259" key="6">
    <source>
        <dbReference type="PROSITE" id="PS51012"/>
    </source>
</evidence>